<dbReference type="Proteomes" id="UP000886785">
    <property type="component" value="Unassembled WGS sequence"/>
</dbReference>
<comment type="caution">
    <text evidence="1">The sequence shown here is derived from an EMBL/GenBank/DDBJ whole genome shotgun (WGS) entry which is preliminary data.</text>
</comment>
<reference evidence="1" key="2">
    <citation type="journal article" date="2021" name="PeerJ">
        <title>Extensive microbial diversity within the chicken gut microbiome revealed by metagenomics and culture.</title>
        <authorList>
            <person name="Gilroy R."/>
            <person name="Ravi A."/>
            <person name="Getino M."/>
            <person name="Pursley I."/>
            <person name="Horton D.L."/>
            <person name="Alikhan N.F."/>
            <person name="Baker D."/>
            <person name="Gharbi K."/>
            <person name="Hall N."/>
            <person name="Watson M."/>
            <person name="Adriaenssens E.M."/>
            <person name="Foster-Nyarko E."/>
            <person name="Jarju S."/>
            <person name="Secka A."/>
            <person name="Antonio M."/>
            <person name="Oren A."/>
            <person name="Chaudhuri R.R."/>
            <person name="La Ragione R."/>
            <person name="Hildebrand F."/>
            <person name="Pallen M.J."/>
        </authorList>
    </citation>
    <scope>NUCLEOTIDE SEQUENCE</scope>
    <source>
        <strain evidence="1">ChiSjej1B19-7085</strain>
    </source>
</reference>
<dbReference type="AlphaFoldDB" id="A0A9D1J1G3"/>
<proteinExistence type="predicted"/>
<protein>
    <submittedName>
        <fullName evidence="1">DUF370 domain-containing protein</fullName>
    </submittedName>
</protein>
<gene>
    <name evidence="1" type="ORF">IAA54_05240</name>
</gene>
<accession>A0A9D1J1G3</accession>
<organism evidence="1 2">
    <name type="scientific">Candidatus Gallacutalibacter pullicola</name>
    <dbReference type="NCBI Taxonomy" id="2840830"/>
    <lineage>
        <taxon>Bacteria</taxon>
        <taxon>Bacillati</taxon>
        <taxon>Bacillota</taxon>
        <taxon>Clostridia</taxon>
        <taxon>Eubacteriales</taxon>
        <taxon>Candidatus Gallacutalibacter</taxon>
    </lineage>
</organism>
<name>A0A9D1J1G3_9FIRM</name>
<sequence length="90" mass="9945">MYLHLGQDTVIKTDDIVGIFDLETSTISKHSRDYLADMQKAGNVVNVSMEMPKSFVLCTGRDGKSTVYISQISSVTLLKRTGFVDNLSNV</sequence>
<dbReference type="EMBL" id="DVHF01000059">
    <property type="protein sequence ID" value="HIR57054.1"/>
    <property type="molecule type" value="Genomic_DNA"/>
</dbReference>
<dbReference type="NCBIfam" id="NF046065">
    <property type="entry name" value="MtxRegRemB"/>
    <property type="match status" value="1"/>
</dbReference>
<evidence type="ECO:0000313" key="1">
    <source>
        <dbReference type="EMBL" id="HIR57054.1"/>
    </source>
</evidence>
<reference evidence="1" key="1">
    <citation type="submission" date="2020-10" db="EMBL/GenBank/DDBJ databases">
        <authorList>
            <person name="Gilroy R."/>
        </authorList>
    </citation>
    <scope>NUCLEOTIDE SEQUENCE</scope>
    <source>
        <strain evidence="1">ChiSjej1B19-7085</strain>
    </source>
</reference>
<evidence type="ECO:0000313" key="2">
    <source>
        <dbReference type="Proteomes" id="UP000886785"/>
    </source>
</evidence>